<proteinExistence type="predicted"/>
<comment type="caution">
    <text evidence="2">The sequence shown here is derived from an EMBL/GenBank/DDBJ whole genome shotgun (WGS) entry which is preliminary data.</text>
</comment>
<dbReference type="Proteomes" id="UP000615446">
    <property type="component" value="Unassembled WGS sequence"/>
</dbReference>
<feature type="coiled-coil region" evidence="1">
    <location>
        <begin position="21"/>
        <end position="149"/>
    </location>
</feature>
<organism evidence="2 3">
    <name type="scientific">Rhizophagus clarus</name>
    <dbReference type="NCBI Taxonomy" id="94130"/>
    <lineage>
        <taxon>Eukaryota</taxon>
        <taxon>Fungi</taxon>
        <taxon>Fungi incertae sedis</taxon>
        <taxon>Mucoromycota</taxon>
        <taxon>Glomeromycotina</taxon>
        <taxon>Glomeromycetes</taxon>
        <taxon>Glomerales</taxon>
        <taxon>Glomeraceae</taxon>
        <taxon>Rhizophagus</taxon>
    </lineage>
</organism>
<evidence type="ECO:0000256" key="1">
    <source>
        <dbReference type="SAM" id="Coils"/>
    </source>
</evidence>
<evidence type="ECO:0000313" key="3">
    <source>
        <dbReference type="Proteomes" id="UP000615446"/>
    </source>
</evidence>
<evidence type="ECO:0008006" key="4">
    <source>
        <dbReference type="Google" id="ProtNLM"/>
    </source>
</evidence>
<evidence type="ECO:0000313" key="2">
    <source>
        <dbReference type="EMBL" id="GES97186.1"/>
    </source>
</evidence>
<dbReference type="PANTHER" id="PTHR14187">
    <property type="entry name" value="ALPHA KINASE/ELONGATION FACTOR 2 KINASE"/>
    <property type="match status" value="1"/>
</dbReference>
<name>A0A8H3M412_9GLOM</name>
<accession>A0A8H3M412</accession>
<gene>
    <name evidence="2" type="ORF">RCL2_002377500</name>
</gene>
<protein>
    <recommendedName>
        <fullName evidence="4">Hsp70 family protein</fullName>
    </recommendedName>
</protein>
<reference evidence="2" key="1">
    <citation type="submission" date="2019-10" db="EMBL/GenBank/DDBJ databases">
        <title>Conservation and host-specific expression of non-tandemly repeated heterogenous ribosome RNA gene in arbuscular mycorrhizal fungi.</title>
        <authorList>
            <person name="Maeda T."/>
            <person name="Kobayashi Y."/>
            <person name="Nakagawa T."/>
            <person name="Ezawa T."/>
            <person name="Yamaguchi K."/>
            <person name="Bino T."/>
            <person name="Nishimoto Y."/>
            <person name="Shigenobu S."/>
            <person name="Kawaguchi M."/>
        </authorList>
    </citation>
    <scope>NUCLEOTIDE SEQUENCE</scope>
    <source>
        <strain evidence="2">HR1</strain>
    </source>
</reference>
<keyword evidence="1" id="KW-0175">Coiled coil</keyword>
<dbReference type="SUPFAM" id="SSF53067">
    <property type="entry name" value="Actin-like ATPase domain"/>
    <property type="match status" value="2"/>
</dbReference>
<dbReference type="Gene3D" id="3.30.420.40">
    <property type="match status" value="1"/>
</dbReference>
<dbReference type="AlphaFoldDB" id="A0A8H3M412"/>
<dbReference type="InterPro" id="IPR043129">
    <property type="entry name" value="ATPase_NBD"/>
</dbReference>
<dbReference type="EMBL" id="BLAL01000257">
    <property type="protein sequence ID" value="GES97186.1"/>
    <property type="molecule type" value="Genomic_DNA"/>
</dbReference>
<sequence>MTNECSNSEILFPADNNHEIVEKLEIGFKKLNNKFINLLEENQRIKQQYKNLQEENQEILRINSELGEKNKEISRTNLEILRKNSNLIEDYEKILRINNDLKEKLQEKDEQFEKLQQDLNLEKQKNKEIQRLEIISQNLEKNLKILEVDEIDVNTINAFKENNEQQNCNISNNPTPFVLNDDESLEENINKSQFYSKIRIIVGLDFGTTYSGFSYCHVGKNQEIFLNHTWPGHIMLKTNTVLRYDAEYNNVLSWGTSALYERPHRKNRKQKDSKFIELFKLCLGDLPDNLRPKLPIDCKKAITDYLNEMGKLIKNTICMRWYGVDYFENVLLIITIPADYSERDKVIMRQCVFNANLIESINSENLQFTTESEATALHCVENELKYDIGETFMFVDCGTYITDLTTRKLVRKDPLHMGKVTAHIRDFRGRSLIDDVFTNFLCERLGTRAIDLLKENNYNQFQYVVEDFRQRAIEPFTGDNLEFSYTLDIEDNIPALLQYISKETRKIMEEYDWSIDIKYNDIKKMFDTVADRIIRLMHIQLSNNKENCSTIFLTGEFCENKYLQNKIREEFRHKVNNISVPTHPIATIEHGAVIYGLSMLDDSKFKFDNLKFVTSSRVLKYTYGIQCNCEDDGNSLYMKTYGDKNCKFNTLVKRGTEVAIDQTFSFNFKPESNQSNKSFAIYYTQKYHVEYCGEPGVKLLGELNIDLPDVHLDNRSINFGLTFGQCEIIAFARNELNRQEHMITFHYPYDRNDDYLVIIGLMKMEILILTGFSIYGLHEDEIVGQKSKSTRRTNVTISDHSSTAQSHIYNRATYSTVDHTKKPVAMNGDLHGLTFDLDQYGKCSAYWKLVWTCNNFHIIDISEDYDKLIGSHYKVPLKGSSFAGA</sequence>
<dbReference type="OrthoDB" id="2345305at2759"/>
<dbReference type="PANTHER" id="PTHR14187:SF5">
    <property type="entry name" value="HEAT SHOCK 70 KDA PROTEIN 12A"/>
    <property type="match status" value="1"/>
</dbReference>